<organism evidence="1 2">
    <name type="scientific">Ferrimonas balearica (strain DSM 9799 / CCM 4581 / KCTC 23876 / PAT)</name>
    <dbReference type="NCBI Taxonomy" id="550540"/>
    <lineage>
        <taxon>Bacteria</taxon>
        <taxon>Pseudomonadati</taxon>
        <taxon>Pseudomonadota</taxon>
        <taxon>Gammaproteobacteria</taxon>
        <taxon>Alteromonadales</taxon>
        <taxon>Ferrimonadaceae</taxon>
        <taxon>Ferrimonas</taxon>
    </lineage>
</organism>
<keyword evidence="2" id="KW-1185">Reference proteome</keyword>
<evidence type="ECO:0000313" key="2">
    <source>
        <dbReference type="Proteomes" id="UP000006683"/>
    </source>
</evidence>
<sequence length="221" mass="25676">MGDWNKRDRYLAQVAERLLEGEKTFTLRRSHLVAPSGISRGTIYNHFPQEADLVLALCRHRWSRSLERAEQLAAEAQSPLDAFLLHQCWLLWDQRFHKRFVLHRLMPNPDILEAGSEPHRAAYKEAQRHYNDAYRHWVTDLSADRAFDRVALVGSYIRGSLIQCDDDERCAEDPALYDQYAYGLCQLLGRSDRRGPSLAQIRDKLAEWQAESEPAQMRARA</sequence>
<dbReference type="AlphaFoldDB" id="E1SPT6"/>
<dbReference type="Gene3D" id="1.10.357.10">
    <property type="entry name" value="Tetracycline Repressor, domain 2"/>
    <property type="match status" value="1"/>
</dbReference>
<reference evidence="1 2" key="1">
    <citation type="journal article" date="2010" name="Stand. Genomic Sci.">
        <title>Complete genome sequence of Ferrimonas balearica type strain (PAT).</title>
        <authorList>
            <person name="Nolan M."/>
            <person name="Sikorski J."/>
            <person name="Davenport K."/>
            <person name="Lucas S."/>
            <person name="Glavina Del Rio T."/>
            <person name="Tice H."/>
            <person name="Cheng J."/>
            <person name="Goodwin L."/>
            <person name="Pitluck S."/>
            <person name="Liolios K."/>
            <person name="Ivanova N."/>
            <person name="Mavromatis K."/>
            <person name="Ovchinnikova G."/>
            <person name="Pati A."/>
            <person name="Chen A."/>
            <person name="Palaniappan K."/>
            <person name="Land M."/>
            <person name="Hauser L."/>
            <person name="Chang Y."/>
            <person name="Jeffries C."/>
            <person name="Tapia R."/>
            <person name="Brettin T."/>
            <person name="Detter J."/>
            <person name="Han C."/>
            <person name="Yasawong M."/>
            <person name="Rohde M."/>
            <person name="Tindall B."/>
            <person name="Goker M."/>
            <person name="Woyke T."/>
            <person name="Bristow J."/>
            <person name="Eisen J."/>
            <person name="Markowitz V."/>
            <person name="Hugenholtz P."/>
            <person name="Kyrpides N."/>
            <person name="Klenk H."/>
            <person name="Lapidus A."/>
        </authorList>
    </citation>
    <scope>NUCLEOTIDE SEQUENCE [LARGE SCALE GENOMIC DNA]</scope>
    <source>
        <strain evidence="2">DSM 9799 / CCM 4581 / KCTC 23876 / PAT</strain>
    </source>
</reference>
<dbReference type="KEGG" id="fbl:Fbal_0536"/>
<dbReference type="GeneID" id="67180779"/>
<protein>
    <submittedName>
        <fullName evidence="1">Regulatory protein TetR</fullName>
    </submittedName>
</protein>
<dbReference type="RefSeq" id="WP_013344056.1">
    <property type="nucleotide sequence ID" value="NC_014541.1"/>
</dbReference>
<accession>E1SPT6</accession>
<proteinExistence type="predicted"/>
<dbReference type="InterPro" id="IPR009057">
    <property type="entry name" value="Homeodomain-like_sf"/>
</dbReference>
<dbReference type="STRING" id="550540.Fbal_0536"/>
<dbReference type="SUPFAM" id="SSF46689">
    <property type="entry name" value="Homeodomain-like"/>
    <property type="match status" value="1"/>
</dbReference>
<dbReference type="eggNOG" id="COG1309">
    <property type="taxonomic scope" value="Bacteria"/>
</dbReference>
<dbReference type="OrthoDB" id="63332at2"/>
<name>E1SPT6_FERBD</name>
<dbReference type="EMBL" id="CP002209">
    <property type="protein sequence ID" value="ADN74750.1"/>
    <property type="molecule type" value="Genomic_DNA"/>
</dbReference>
<dbReference type="HOGENOM" id="CLU_1288155_0_0_6"/>
<evidence type="ECO:0000313" key="1">
    <source>
        <dbReference type="EMBL" id="ADN74750.1"/>
    </source>
</evidence>
<dbReference type="Proteomes" id="UP000006683">
    <property type="component" value="Chromosome"/>
</dbReference>
<gene>
    <name evidence="1" type="ordered locus">Fbal_0536</name>
</gene>